<protein>
    <submittedName>
        <fullName evidence="3">Uncharacterized protein</fullName>
    </submittedName>
</protein>
<feature type="compositionally biased region" description="Basic residues" evidence="1">
    <location>
        <begin position="42"/>
        <end position="53"/>
    </location>
</feature>
<dbReference type="EMBL" id="CAJNOM010003131">
    <property type="protein sequence ID" value="CAF1641987.1"/>
    <property type="molecule type" value="Genomic_DNA"/>
</dbReference>
<dbReference type="Proteomes" id="UP000663877">
    <property type="component" value="Unassembled WGS sequence"/>
</dbReference>
<proteinExistence type="predicted"/>
<feature type="compositionally biased region" description="Low complexity" evidence="1">
    <location>
        <begin position="54"/>
        <end position="64"/>
    </location>
</feature>
<evidence type="ECO:0000313" key="4">
    <source>
        <dbReference type="Proteomes" id="UP000663832"/>
    </source>
</evidence>
<sequence length="252" mass="28491">MLCLTEASAGLHFQLQQRPLQPRQQVSLPAPLQPRRLVLHHPRVQHQRQRRRQVLQPQHQRQQRQQVSFRTYDYSFISNVILLSIAPTCGTTPANPPGQILNLAAKNAETTYTRYNYSFWANHSSATLSFIITGEGGGGAVHYWLLDEISVNHTNANADVLINGDFETGNFSGWTQYCNMDPNCKDKTTGNYAHTVTNPCYAGAYCVYDSCKNTDYLEQLFSTVAGDYYIISYYLRIEPDAGGPLQMYVTLT</sequence>
<reference evidence="3" key="1">
    <citation type="submission" date="2021-02" db="EMBL/GenBank/DDBJ databases">
        <authorList>
            <person name="Nowell W R."/>
        </authorList>
    </citation>
    <scope>NUCLEOTIDE SEQUENCE</scope>
</reference>
<dbReference type="Gene3D" id="2.60.120.260">
    <property type="entry name" value="Galactose-binding domain-like"/>
    <property type="match status" value="1"/>
</dbReference>
<evidence type="ECO:0000256" key="1">
    <source>
        <dbReference type="SAM" id="MobiDB-lite"/>
    </source>
</evidence>
<evidence type="ECO:0000313" key="2">
    <source>
        <dbReference type="EMBL" id="CAF1492929.1"/>
    </source>
</evidence>
<comment type="caution">
    <text evidence="3">The sequence shown here is derived from an EMBL/GenBank/DDBJ whole genome shotgun (WGS) entry which is preliminary data.</text>
</comment>
<accession>A0A816E6B9</accession>
<dbReference type="OrthoDB" id="10050035at2759"/>
<evidence type="ECO:0000313" key="3">
    <source>
        <dbReference type="EMBL" id="CAF1641987.1"/>
    </source>
</evidence>
<feature type="region of interest" description="Disordered" evidence="1">
    <location>
        <begin position="42"/>
        <end position="64"/>
    </location>
</feature>
<dbReference type="AlphaFoldDB" id="A0A816E6B9"/>
<gene>
    <name evidence="2" type="ORF">BJG266_LOCUS42716</name>
    <name evidence="3" type="ORF">QVE165_LOCUS59602</name>
</gene>
<keyword evidence="4" id="KW-1185">Reference proteome</keyword>
<dbReference type="Proteomes" id="UP000663832">
    <property type="component" value="Unassembled WGS sequence"/>
</dbReference>
<dbReference type="EMBL" id="CAJNOI010002804">
    <property type="protein sequence ID" value="CAF1492929.1"/>
    <property type="molecule type" value="Genomic_DNA"/>
</dbReference>
<organism evidence="3 4">
    <name type="scientific">Adineta steineri</name>
    <dbReference type="NCBI Taxonomy" id="433720"/>
    <lineage>
        <taxon>Eukaryota</taxon>
        <taxon>Metazoa</taxon>
        <taxon>Spiralia</taxon>
        <taxon>Gnathifera</taxon>
        <taxon>Rotifera</taxon>
        <taxon>Eurotatoria</taxon>
        <taxon>Bdelloidea</taxon>
        <taxon>Adinetida</taxon>
        <taxon>Adinetidae</taxon>
        <taxon>Adineta</taxon>
    </lineage>
</organism>
<name>A0A816E6B9_9BILA</name>